<comment type="caution">
    <text evidence="3">The sequence shown here is derived from an EMBL/GenBank/DDBJ whole genome shotgun (WGS) entry which is preliminary data.</text>
</comment>
<dbReference type="InterPro" id="IPR000387">
    <property type="entry name" value="Tyr_Pase_dom"/>
</dbReference>
<dbReference type="Pfam" id="PF00782">
    <property type="entry name" value="DSPc"/>
    <property type="match status" value="1"/>
</dbReference>
<gene>
    <name evidence="3" type="ORF">UT41_C0001G0429</name>
</gene>
<dbReference type="SMART" id="SM00195">
    <property type="entry name" value="DSPc"/>
    <property type="match status" value="1"/>
</dbReference>
<dbReference type="PROSITE" id="PS50054">
    <property type="entry name" value="TYR_PHOSPHATASE_DUAL"/>
    <property type="match status" value="1"/>
</dbReference>
<dbReference type="AlphaFoldDB" id="A0A0G0QR68"/>
<dbReference type="Gene3D" id="3.90.190.10">
    <property type="entry name" value="Protein tyrosine phosphatase superfamily"/>
    <property type="match status" value="1"/>
</dbReference>
<dbReference type="PANTHER" id="PTHR47216:SF4">
    <property type="entry name" value="OS01G0859400 PROTEIN"/>
    <property type="match status" value="1"/>
</dbReference>
<dbReference type="InterPro" id="IPR000340">
    <property type="entry name" value="Dual-sp_phosphatase_cat-dom"/>
</dbReference>
<evidence type="ECO:0000313" key="4">
    <source>
        <dbReference type="Proteomes" id="UP000034665"/>
    </source>
</evidence>
<organism evidence="3 4">
    <name type="scientific">Candidatus Wolfebacteria bacterium GW2011_GWC2_39_22</name>
    <dbReference type="NCBI Taxonomy" id="1619013"/>
    <lineage>
        <taxon>Bacteria</taxon>
        <taxon>Candidatus Wolfeibacteriota</taxon>
    </lineage>
</organism>
<reference evidence="3 4" key="1">
    <citation type="journal article" date="2015" name="Nature">
        <title>rRNA introns, odd ribosomes, and small enigmatic genomes across a large radiation of phyla.</title>
        <authorList>
            <person name="Brown C.T."/>
            <person name="Hug L.A."/>
            <person name="Thomas B.C."/>
            <person name="Sharon I."/>
            <person name="Castelle C.J."/>
            <person name="Singh A."/>
            <person name="Wilkins M.J."/>
            <person name="Williams K.H."/>
            <person name="Banfield J.F."/>
        </authorList>
    </citation>
    <scope>NUCLEOTIDE SEQUENCE [LARGE SCALE GENOMIC DNA]</scope>
</reference>
<evidence type="ECO:0000259" key="2">
    <source>
        <dbReference type="PROSITE" id="PS50056"/>
    </source>
</evidence>
<accession>A0A0G0QR68</accession>
<feature type="domain" description="Tyrosine specific protein phosphatases" evidence="2">
    <location>
        <begin position="65"/>
        <end position="132"/>
    </location>
</feature>
<dbReference type="InterPro" id="IPR020422">
    <property type="entry name" value="TYR_PHOSPHATASE_DUAL_dom"/>
</dbReference>
<sequence length="147" mass="16599">MNYSRITDQIYIGTNFCCGTHFDPELLKQGVVYDLSLEEGRVDSPVGAAAYLWLPIEDMHAPTEQQFFMGISFIDTAIKSGRKVYVHCKNGHGRAPTMVAGYFIANGSTTDEAIALIARKRPEIHLQSIQIDALRRFEQAYREQKRA</sequence>
<dbReference type="PROSITE" id="PS50056">
    <property type="entry name" value="TYR_PHOSPHATASE_2"/>
    <property type="match status" value="1"/>
</dbReference>
<dbReference type="InterPro" id="IPR029021">
    <property type="entry name" value="Prot-tyrosine_phosphatase-like"/>
</dbReference>
<dbReference type="PANTHER" id="PTHR47216">
    <property type="match status" value="1"/>
</dbReference>
<dbReference type="EMBL" id="LBWR01000001">
    <property type="protein sequence ID" value="KKR12885.1"/>
    <property type="molecule type" value="Genomic_DNA"/>
</dbReference>
<protein>
    <submittedName>
        <fullName evidence="3">Uncharacterized protein</fullName>
    </submittedName>
</protein>
<evidence type="ECO:0000313" key="3">
    <source>
        <dbReference type="EMBL" id="KKR12885.1"/>
    </source>
</evidence>
<dbReference type="Proteomes" id="UP000034665">
    <property type="component" value="Unassembled WGS sequence"/>
</dbReference>
<dbReference type="FunFam" id="3.90.190.10:FF:000157">
    <property type="entry name" value="Protein-tyrosine phosphatase"/>
    <property type="match status" value="1"/>
</dbReference>
<proteinExistence type="predicted"/>
<dbReference type="SUPFAM" id="SSF52799">
    <property type="entry name" value="(Phosphotyrosine protein) phosphatases II"/>
    <property type="match status" value="1"/>
</dbReference>
<evidence type="ECO:0000259" key="1">
    <source>
        <dbReference type="PROSITE" id="PS50054"/>
    </source>
</evidence>
<name>A0A0G0QR68_9BACT</name>
<feature type="domain" description="Tyrosine-protein phosphatase" evidence="1">
    <location>
        <begin position="2"/>
        <end position="143"/>
    </location>
</feature>
<dbReference type="STRING" id="1619013.UT41_C0001G0429"/>